<feature type="domain" description="TIR" evidence="3">
    <location>
        <begin position="150"/>
        <end position="282"/>
    </location>
</feature>
<organism evidence="4 5">
    <name type="scientific">Algoriphagus aquimarinus</name>
    <dbReference type="NCBI Taxonomy" id="237018"/>
    <lineage>
        <taxon>Bacteria</taxon>
        <taxon>Pseudomonadati</taxon>
        <taxon>Bacteroidota</taxon>
        <taxon>Cytophagia</taxon>
        <taxon>Cytophagales</taxon>
        <taxon>Cyclobacteriaceae</taxon>
        <taxon>Algoriphagus</taxon>
    </lineage>
</organism>
<comment type="caution">
    <text evidence="4">The sequence shown here is derived from an EMBL/GenBank/DDBJ whole genome shotgun (WGS) entry which is preliminary data.</text>
</comment>
<dbReference type="SUPFAM" id="SSF52200">
    <property type="entry name" value="Toll/Interleukin receptor TIR domain"/>
    <property type="match status" value="1"/>
</dbReference>
<evidence type="ECO:0000256" key="2">
    <source>
        <dbReference type="SAM" id="MobiDB-lite"/>
    </source>
</evidence>
<evidence type="ECO:0000313" key="5">
    <source>
        <dbReference type="Proteomes" id="UP000321935"/>
    </source>
</evidence>
<dbReference type="InterPro" id="IPR035897">
    <property type="entry name" value="Toll_tir_struct_dom_sf"/>
</dbReference>
<dbReference type="SMART" id="SM00255">
    <property type="entry name" value="TIR"/>
    <property type="match status" value="1"/>
</dbReference>
<dbReference type="RefSeq" id="WP_146915473.1">
    <property type="nucleotide sequence ID" value="NZ_VORW01000002.1"/>
</dbReference>
<evidence type="ECO:0000313" key="4">
    <source>
        <dbReference type="EMBL" id="TXE13400.1"/>
    </source>
</evidence>
<dbReference type="Pfam" id="PF13676">
    <property type="entry name" value="TIR_2"/>
    <property type="match status" value="1"/>
</dbReference>
<accession>A0A5C7AXB0</accession>
<dbReference type="OrthoDB" id="7285215at2"/>
<protein>
    <submittedName>
        <fullName evidence="4">TIR domain-containing protein</fullName>
    </submittedName>
</protein>
<proteinExistence type="predicted"/>
<feature type="region of interest" description="Disordered" evidence="2">
    <location>
        <begin position="24"/>
        <end position="44"/>
    </location>
</feature>
<evidence type="ECO:0000256" key="1">
    <source>
        <dbReference type="SAM" id="Coils"/>
    </source>
</evidence>
<reference evidence="4 5" key="1">
    <citation type="submission" date="2019-08" db="EMBL/GenBank/DDBJ databases">
        <title>Genomes sequence of Algoriphagus aquimarinus ACAM450.</title>
        <authorList>
            <person name="Bowman J.P."/>
        </authorList>
    </citation>
    <scope>NUCLEOTIDE SEQUENCE [LARGE SCALE GENOMIC DNA]</scope>
    <source>
        <strain evidence="4 5">ACAM 450</strain>
    </source>
</reference>
<dbReference type="Proteomes" id="UP000321935">
    <property type="component" value="Unassembled WGS sequence"/>
</dbReference>
<evidence type="ECO:0000259" key="3">
    <source>
        <dbReference type="PROSITE" id="PS50104"/>
    </source>
</evidence>
<dbReference type="AlphaFoldDB" id="A0A5C7AXB0"/>
<keyword evidence="1" id="KW-0175">Coiled coil</keyword>
<dbReference type="Gene3D" id="3.40.50.10140">
    <property type="entry name" value="Toll/interleukin-1 receptor homology (TIR) domain"/>
    <property type="match status" value="1"/>
</dbReference>
<dbReference type="GO" id="GO:0007165">
    <property type="term" value="P:signal transduction"/>
    <property type="evidence" value="ECO:0007669"/>
    <property type="project" value="InterPro"/>
</dbReference>
<feature type="coiled-coil region" evidence="1">
    <location>
        <begin position="92"/>
        <end position="135"/>
    </location>
</feature>
<dbReference type="EMBL" id="VORW01000002">
    <property type="protein sequence ID" value="TXE13400.1"/>
    <property type="molecule type" value="Genomic_DNA"/>
</dbReference>
<dbReference type="InterPro" id="IPR000157">
    <property type="entry name" value="TIR_dom"/>
</dbReference>
<name>A0A5C7AXB0_9BACT</name>
<dbReference type="PROSITE" id="PS50104">
    <property type="entry name" value="TIR"/>
    <property type="match status" value="1"/>
</dbReference>
<gene>
    <name evidence="4" type="ORF">ESV85_05340</name>
</gene>
<sequence>MNSSYYQNQVNRLEKDVADLQKKIADESKKENEKNRQIDSINKSISKNTSLSSLQSKQRQIQGYQNDTYNCKKKIADYQQQIAKKSIEIGKKKHDLRKAEEAEQKKQQKEQLDFQRKLQQDFERQKSQLDFLINQTYSSKKASLNDIDNKEYDFFISHASEDKDEIVRDLADALKENGFEVWYDEFELKVGDSLRKKIDSGLSRSKYGIVIISPWFVKKNWPEYELNGMVAKEMNGHKVILPIWHKITKDEVLKFSPTLADKMALNTSIHSIGDIVNSLKEL</sequence>
<feature type="compositionally biased region" description="Basic and acidic residues" evidence="2">
    <location>
        <begin position="24"/>
        <end position="37"/>
    </location>
</feature>